<reference evidence="1 2" key="1">
    <citation type="journal article" date="2015" name="Appl. Environ. Microbiol.">
        <title>The Geoglobus acetivorans genome: Fe(III) reduction, acetate utilization, autotrophic growth, and degradation of aromatic compounds in a hyperthermophilic archaeon.</title>
        <authorList>
            <person name="Mardanov A.V."/>
            <person name="Slododkina G.B."/>
            <person name="Slobodkin A.I."/>
            <person name="Beletsky A.V."/>
            <person name="Gavrilov S.N."/>
            <person name="Kublanov I.V."/>
            <person name="Bonch-Osmolovskaya E.A."/>
            <person name="Skryabin K.G."/>
            <person name="Ravin N.V."/>
        </authorList>
    </citation>
    <scope>NUCLEOTIDE SEQUENCE [LARGE SCALE GENOMIC DNA]</scope>
    <source>
        <strain evidence="1 2">SBH6</strain>
    </source>
</reference>
<sequence length="57" mass="7133">MEDAIAIYEELSRKIPDLLKRVSNDVDRKNSRVREVIQRYYERKHKRRKRKKNGWFN</sequence>
<accession>A0A0A7GDV5</accession>
<evidence type="ECO:0000313" key="2">
    <source>
        <dbReference type="Proteomes" id="UP000030624"/>
    </source>
</evidence>
<dbReference type="Proteomes" id="UP000030624">
    <property type="component" value="Chromosome"/>
</dbReference>
<gene>
    <name evidence="1" type="ORF">GACE_0988</name>
</gene>
<dbReference type="KEGG" id="gac:GACE_0988"/>
<dbReference type="EMBL" id="CP009552">
    <property type="protein sequence ID" value="AIY90033.1"/>
    <property type="molecule type" value="Genomic_DNA"/>
</dbReference>
<proteinExistence type="predicted"/>
<name>A0A0A7GDV5_GEOAI</name>
<protein>
    <submittedName>
        <fullName evidence="1">Uncharacterized protein</fullName>
    </submittedName>
</protein>
<dbReference type="AlphaFoldDB" id="A0A0A7GDV5"/>
<organism evidence="1 2">
    <name type="scientific">Geoglobus acetivorans</name>
    <dbReference type="NCBI Taxonomy" id="565033"/>
    <lineage>
        <taxon>Archaea</taxon>
        <taxon>Methanobacteriati</taxon>
        <taxon>Methanobacteriota</taxon>
        <taxon>Archaeoglobi</taxon>
        <taxon>Archaeoglobales</taxon>
        <taxon>Archaeoglobaceae</taxon>
        <taxon>Geoglobus</taxon>
    </lineage>
</organism>
<dbReference type="HOGENOM" id="CLU_2985516_0_0_2"/>
<evidence type="ECO:0000313" key="1">
    <source>
        <dbReference type="EMBL" id="AIY90033.1"/>
    </source>
</evidence>